<dbReference type="KEGG" id="trg:TRUGW13939_03613"/>
<dbReference type="Proteomes" id="UP000509510">
    <property type="component" value="Chromosome II"/>
</dbReference>
<organism evidence="2 3">
    <name type="scientific">Talaromyces rugulosus</name>
    <name type="common">Penicillium rugulosum</name>
    <dbReference type="NCBI Taxonomy" id="121627"/>
    <lineage>
        <taxon>Eukaryota</taxon>
        <taxon>Fungi</taxon>
        <taxon>Dikarya</taxon>
        <taxon>Ascomycota</taxon>
        <taxon>Pezizomycotina</taxon>
        <taxon>Eurotiomycetes</taxon>
        <taxon>Eurotiomycetidae</taxon>
        <taxon>Eurotiales</taxon>
        <taxon>Trichocomaceae</taxon>
        <taxon>Talaromyces</taxon>
        <taxon>Talaromyces sect. Islandici</taxon>
    </lineage>
</organism>
<evidence type="ECO:0000256" key="1">
    <source>
        <dbReference type="SAM" id="MobiDB-lite"/>
    </source>
</evidence>
<dbReference type="AlphaFoldDB" id="A0A7H8QRP4"/>
<evidence type="ECO:0000313" key="3">
    <source>
        <dbReference type="Proteomes" id="UP000509510"/>
    </source>
</evidence>
<proteinExistence type="predicted"/>
<dbReference type="EMBL" id="CP055899">
    <property type="protein sequence ID" value="QKX56508.1"/>
    <property type="molecule type" value="Genomic_DNA"/>
</dbReference>
<feature type="region of interest" description="Disordered" evidence="1">
    <location>
        <begin position="224"/>
        <end position="276"/>
    </location>
</feature>
<keyword evidence="3" id="KW-1185">Reference proteome</keyword>
<reference evidence="3" key="1">
    <citation type="submission" date="2020-06" db="EMBL/GenBank/DDBJ databases">
        <title>A chromosome-scale genome assembly of Talaromyces rugulosus W13939.</title>
        <authorList>
            <person name="Wang B."/>
            <person name="Guo L."/>
            <person name="Ye K."/>
            <person name="Wang L."/>
        </authorList>
    </citation>
    <scope>NUCLEOTIDE SEQUENCE [LARGE SCALE GENOMIC DNA]</scope>
    <source>
        <strain evidence="3">W13939</strain>
    </source>
</reference>
<accession>A0A7H8QRP4</accession>
<dbReference type="OrthoDB" id="5391950at2759"/>
<name>A0A7H8QRP4_TALRU</name>
<feature type="compositionally biased region" description="Low complexity" evidence="1">
    <location>
        <begin position="21"/>
        <end position="36"/>
    </location>
</feature>
<dbReference type="GeneID" id="55991116"/>
<feature type="region of interest" description="Disordered" evidence="1">
    <location>
        <begin position="70"/>
        <end position="212"/>
    </location>
</feature>
<feature type="region of interest" description="Disordered" evidence="1">
    <location>
        <begin position="1"/>
        <end position="37"/>
    </location>
</feature>
<feature type="compositionally biased region" description="Polar residues" evidence="1">
    <location>
        <begin position="78"/>
        <end position="93"/>
    </location>
</feature>
<sequence length="276" mass="30546">MMMMGTPLHRSPKRKRDVSLETETSSPPMSPTSSLSVASLQEARLVEADDIGRYSPRTVVASRLKELAIRESSLKPEISSSRAKTAVQIQGSTGDEAHHPLAAEVEQPQVPPTSDCDHHGGTTCGNSNSNTQETDEQKKLSNKPLQPMERQPEATPPRKKAKPVPGSTKSSRRKSPPPAEGDSLNPFTWSDCEITGHNPTDPNDDGYGINGVGFRPTPAMAWARSRQRQKQVAEWKHREAREAREKRRERREGMIQDNAQDEAAGIVQKKVKFDIE</sequence>
<evidence type="ECO:0000313" key="2">
    <source>
        <dbReference type="EMBL" id="QKX56508.1"/>
    </source>
</evidence>
<gene>
    <name evidence="2" type="ORF">TRUGW13939_03613</name>
</gene>
<dbReference type="RefSeq" id="XP_035342686.1">
    <property type="nucleotide sequence ID" value="XM_035486793.1"/>
</dbReference>
<feature type="compositionally biased region" description="Basic and acidic residues" evidence="1">
    <location>
        <begin position="231"/>
        <end position="254"/>
    </location>
</feature>
<protein>
    <submittedName>
        <fullName evidence="2">Uncharacterized protein</fullName>
    </submittedName>
</protein>